<protein>
    <submittedName>
        <fullName evidence="1">Uncharacterized protein</fullName>
    </submittedName>
</protein>
<sequence>MSLPDAEEARRISAQLAKIQQQRAQGTLPYDDTPLRLYLMKTCGFVRVLDQYPETISPGMLEVVDAFVNKQGKREKYFLETKAVKEEGRDEKETEARRNDAEAIEKRTKGPSDESEENFIVDEVNVVAASPRAEEHMEAEQANQTQPFPSSCVDLAPPWEMGIPVKGPHEVLTQRERVSDCLAKRTTVKDWPVELQLVGSVKDEEYPVAEIKNELLPEPVDHSMIFYQ</sequence>
<comment type="caution">
    <text evidence="1">The sequence shown here is derived from an EMBL/GenBank/DDBJ whole genome shotgun (WGS) entry which is preliminary data.</text>
</comment>
<gene>
    <name evidence="1" type="ORF">PsorP6_017053</name>
</gene>
<name>A0ACC0WC68_9STRA</name>
<organism evidence="1 2">
    <name type="scientific">Peronosclerospora sorghi</name>
    <dbReference type="NCBI Taxonomy" id="230839"/>
    <lineage>
        <taxon>Eukaryota</taxon>
        <taxon>Sar</taxon>
        <taxon>Stramenopiles</taxon>
        <taxon>Oomycota</taxon>
        <taxon>Peronosporomycetes</taxon>
        <taxon>Peronosporales</taxon>
        <taxon>Peronosporaceae</taxon>
        <taxon>Peronosclerospora</taxon>
    </lineage>
</organism>
<dbReference type="EMBL" id="CM047581">
    <property type="protein sequence ID" value="KAI9916157.1"/>
    <property type="molecule type" value="Genomic_DNA"/>
</dbReference>
<evidence type="ECO:0000313" key="2">
    <source>
        <dbReference type="Proteomes" id="UP001163321"/>
    </source>
</evidence>
<proteinExistence type="predicted"/>
<dbReference type="Proteomes" id="UP001163321">
    <property type="component" value="Chromosome 2"/>
</dbReference>
<reference evidence="1 2" key="1">
    <citation type="journal article" date="2022" name="bioRxiv">
        <title>The genome of the oomycete Peronosclerospora sorghi, a cosmopolitan pathogen of maize and sorghum, is inflated with dispersed pseudogenes.</title>
        <authorList>
            <person name="Fletcher K."/>
            <person name="Martin F."/>
            <person name="Isakeit T."/>
            <person name="Cavanaugh K."/>
            <person name="Magill C."/>
            <person name="Michelmore R."/>
        </authorList>
    </citation>
    <scope>NUCLEOTIDE SEQUENCE [LARGE SCALE GENOMIC DNA]</scope>
    <source>
        <strain evidence="1">P6</strain>
    </source>
</reference>
<keyword evidence="2" id="KW-1185">Reference proteome</keyword>
<accession>A0ACC0WC68</accession>
<evidence type="ECO:0000313" key="1">
    <source>
        <dbReference type="EMBL" id="KAI9916157.1"/>
    </source>
</evidence>